<evidence type="ECO:0000313" key="2">
    <source>
        <dbReference type="EMBL" id="TKA27235.1"/>
    </source>
</evidence>
<evidence type="ECO:0000313" key="3">
    <source>
        <dbReference type="Proteomes" id="UP000308549"/>
    </source>
</evidence>
<dbReference type="OrthoDB" id="5426707at2759"/>
<gene>
    <name evidence="2" type="ORF">B0A50_04572</name>
</gene>
<keyword evidence="3" id="KW-1185">Reference proteome</keyword>
<proteinExistence type="predicted"/>
<dbReference type="EMBL" id="NAJL01000024">
    <property type="protein sequence ID" value="TKA27235.1"/>
    <property type="molecule type" value="Genomic_DNA"/>
</dbReference>
<accession>A0A4U0TZL8</accession>
<feature type="compositionally biased region" description="Basic and acidic residues" evidence="1">
    <location>
        <begin position="107"/>
        <end position="118"/>
    </location>
</feature>
<comment type="caution">
    <text evidence="2">The sequence shown here is derived from an EMBL/GenBank/DDBJ whole genome shotgun (WGS) entry which is preliminary data.</text>
</comment>
<protein>
    <submittedName>
        <fullName evidence="2">Uncharacterized protein</fullName>
    </submittedName>
</protein>
<feature type="region of interest" description="Disordered" evidence="1">
    <location>
        <begin position="1"/>
        <end position="118"/>
    </location>
</feature>
<dbReference type="Proteomes" id="UP000308549">
    <property type="component" value="Unassembled WGS sequence"/>
</dbReference>
<dbReference type="AlphaFoldDB" id="A0A4U0TZL8"/>
<name>A0A4U0TZL8_9PEZI</name>
<evidence type="ECO:0000256" key="1">
    <source>
        <dbReference type="SAM" id="MobiDB-lite"/>
    </source>
</evidence>
<feature type="compositionally biased region" description="Low complexity" evidence="1">
    <location>
        <begin position="38"/>
        <end position="47"/>
    </location>
</feature>
<feature type="compositionally biased region" description="Polar residues" evidence="1">
    <location>
        <begin position="1"/>
        <end position="15"/>
    </location>
</feature>
<organism evidence="2 3">
    <name type="scientific">Salinomyces thailandicus</name>
    <dbReference type="NCBI Taxonomy" id="706561"/>
    <lineage>
        <taxon>Eukaryota</taxon>
        <taxon>Fungi</taxon>
        <taxon>Dikarya</taxon>
        <taxon>Ascomycota</taxon>
        <taxon>Pezizomycotina</taxon>
        <taxon>Dothideomycetes</taxon>
        <taxon>Dothideomycetidae</taxon>
        <taxon>Mycosphaerellales</taxon>
        <taxon>Teratosphaeriaceae</taxon>
        <taxon>Salinomyces</taxon>
    </lineage>
</organism>
<reference evidence="2 3" key="1">
    <citation type="submission" date="2017-03" db="EMBL/GenBank/DDBJ databases">
        <title>Genomes of endolithic fungi from Antarctica.</title>
        <authorList>
            <person name="Coleine C."/>
            <person name="Masonjones S."/>
            <person name="Stajich J.E."/>
        </authorList>
    </citation>
    <scope>NUCLEOTIDE SEQUENCE [LARGE SCALE GENOMIC DNA]</scope>
    <source>
        <strain evidence="2 3">CCFEE 6315</strain>
    </source>
</reference>
<sequence length="118" mass="12580">MPHQPSRNTTSTNPARNPRLRNPKDTKATKSESTNPFTGTHTVTQTTKTHHGNGTGRKASTAKPPASPLHHHRKPSAGDKVSGAMMKLKGSLTQKPGMTAAGTRRMHGTDGKAGHVKF</sequence>